<organism evidence="1 2">
    <name type="scientific">Pedobacter roseus</name>
    <dbReference type="NCBI Taxonomy" id="336820"/>
    <lineage>
        <taxon>Bacteria</taxon>
        <taxon>Pseudomonadati</taxon>
        <taxon>Bacteroidota</taxon>
        <taxon>Sphingobacteriia</taxon>
        <taxon>Sphingobacteriales</taxon>
        <taxon>Sphingobacteriaceae</taxon>
        <taxon>Pedobacter</taxon>
    </lineage>
</organism>
<dbReference type="EMBL" id="CP060723">
    <property type="protein sequence ID" value="QNN42982.1"/>
    <property type="molecule type" value="Genomic_DNA"/>
</dbReference>
<gene>
    <name evidence="1" type="ORF">H9L23_02425</name>
</gene>
<accession>A0A7G9QI07</accession>
<dbReference type="KEGG" id="proe:H9L23_02425"/>
<evidence type="ECO:0000313" key="2">
    <source>
        <dbReference type="Proteomes" id="UP000515806"/>
    </source>
</evidence>
<evidence type="ECO:0000313" key="1">
    <source>
        <dbReference type="EMBL" id="QNN42982.1"/>
    </source>
</evidence>
<name>A0A7G9QI07_9SPHI</name>
<keyword evidence="2" id="KW-1185">Reference proteome</keyword>
<sequence>MAKRKEGGHRANLVRCYLNDNEYRRFLAFAQALNMNLSDLIRREIIYSGLIESDPGKLLVLFGTIGSELGAIRKLLGEIRGGPGPPPAPDESSLQRLENSINAFQASQDSLLGQIRSIMQRLDIKSKPV</sequence>
<dbReference type="Proteomes" id="UP000515806">
    <property type="component" value="Chromosome"/>
</dbReference>
<reference evidence="1 2" key="1">
    <citation type="submission" date="2020-08" db="EMBL/GenBank/DDBJ databases">
        <title>Genome sequence of Pedobacter roseus KACC 11594T.</title>
        <authorList>
            <person name="Hyun D.-W."/>
            <person name="Bae J.-W."/>
        </authorList>
    </citation>
    <scope>NUCLEOTIDE SEQUENCE [LARGE SCALE GENOMIC DNA]</scope>
    <source>
        <strain evidence="1 2">KACC 11594</strain>
    </source>
</reference>
<dbReference type="AlphaFoldDB" id="A0A7G9QI07"/>
<dbReference type="RefSeq" id="WP_187593502.1">
    <property type="nucleotide sequence ID" value="NZ_CP060723.1"/>
</dbReference>
<protein>
    <submittedName>
        <fullName evidence="1">Uncharacterized protein</fullName>
    </submittedName>
</protein>
<proteinExistence type="predicted"/>